<sequence>MNAASCYPVQPITSWSCLQTAFPVMPMPSIRTMICFSLYLMQPYVSSSRNTSKVLKTHR</sequence>
<proteinExistence type="predicted"/>
<gene>
    <name evidence="1" type="ORF">EVA_12895</name>
</gene>
<dbReference type="AlphaFoldDB" id="J9GHQ8"/>
<name>J9GHQ8_9ZZZZ</name>
<accession>J9GHQ8</accession>
<organism evidence="1">
    <name type="scientific">gut metagenome</name>
    <dbReference type="NCBI Taxonomy" id="749906"/>
    <lineage>
        <taxon>unclassified sequences</taxon>
        <taxon>metagenomes</taxon>
        <taxon>organismal metagenomes</taxon>
    </lineage>
</organism>
<protein>
    <submittedName>
        <fullName evidence="1">Uncharacterized protein</fullName>
    </submittedName>
</protein>
<evidence type="ECO:0000313" key="1">
    <source>
        <dbReference type="EMBL" id="EJW98999.1"/>
    </source>
</evidence>
<dbReference type="EMBL" id="AMCI01004012">
    <property type="protein sequence ID" value="EJW98999.1"/>
    <property type="molecule type" value="Genomic_DNA"/>
</dbReference>
<comment type="caution">
    <text evidence="1">The sequence shown here is derived from an EMBL/GenBank/DDBJ whole genome shotgun (WGS) entry which is preliminary data.</text>
</comment>
<reference evidence="1" key="1">
    <citation type="journal article" date="2012" name="PLoS ONE">
        <title>Gene sets for utilization of primary and secondary nutrition supplies in the distal gut of endangered iberian lynx.</title>
        <authorList>
            <person name="Alcaide M."/>
            <person name="Messina E."/>
            <person name="Richter M."/>
            <person name="Bargiela R."/>
            <person name="Peplies J."/>
            <person name="Huws S.A."/>
            <person name="Newbold C.J."/>
            <person name="Golyshin P.N."/>
            <person name="Simon M.A."/>
            <person name="Lopez G."/>
            <person name="Yakimov M.M."/>
            <person name="Ferrer M."/>
        </authorList>
    </citation>
    <scope>NUCLEOTIDE SEQUENCE</scope>
</reference>